<dbReference type="EMBL" id="LAZR01000240">
    <property type="protein sequence ID" value="KKN79916.1"/>
    <property type="molecule type" value="Genomic_DNA"/>
</dbReference>
<proteinExistence type="predicted"/>
<dbReference type="Pfam" id="PF06202">
    <property type="entry name" value="GDE_C"/>
    <property type="match status" value="1"/>
</dbReference>
<dbReference type="GO" id="GO:0004134">
    <property type="term" value="F:4-alpha-glucanotransferase activity"/>
    <property type="evidence" value="ECO:0007669"/>
    <property type="project" value="InterPro"/>
</dbReference>
<dbReference type="InterPro" id="IPR012341">
    <property type="entry name" value="6hp_glycosidase-like_sf"/>
</dbReference>
<evidence type="ECO:0000259" key="1">
    <source>
        <dbReference type="Pfam" id="PF06202"/>
    </source>
</evidence>
<organism evidence="3">
    <name type="scientific">marine sediment metagenome</name>
    <dbReference type="NCBI Taxonomy" id="412755"/>
    <lineage>
        <taxon>unclassified sequences</taxon>
        <taxon>metagenomes</taxon>
        <taxon>ecological metagenomes</taxon>
    </lineage>
</organism>
<comment type="caution">
    <text evidence="3">The sequence shown here is derived from an EMBL/GenBank/DDBJ whole genome shotgun (WGS) entry which is preliminary data.</text>
</comment>
<dbReference type="InterPro" id="IPR024742">
    <property type="entry name" value="Glycogen_debranch_N"/>
</dbReference>
<dbReference type="NCBIfam" id="TIGR01561">
    <property type="entry name" value="gde_arch"/>
    <property type="match status" value="1"/>
</dbReference>
<protein>
    <recommendedName>
        <fullName evidence="4">Glycogen debranching enzyme C-terminal domain-containing protein</fullName>
    </recommendedName>
</protein>
<dbReference type="FunFam" id="1.50.10.10:FF:000073">
    <property type="entry name" value="Glycogen debranching enzyme, hypothetical (TreX-like)"/>
    <property type="match status" value="1"/>
</dbReference>
<evidence type="ECO:0000259" key="2">
    <source>
        <dbReference type="Pfam" id="PF12439"/>
    </source>
</evidence>
<dbReference type="InterPro" id="IPR006451">
    <property type="entry name" value="Glycogen_debranch_arc"/>
</dbReference>
<dbReference type="InterPro" id="IPR008928">
    <property type="entry name" value="6-hairpin_glycosidase_sf"/>
</dbReference>
<dbReference type="GO" id="GO:0005980">
    <property type="term" value="P:glycogen catabolic process"/>
    <property type="evidence" value="ECO:0007669"/>
    <property type="project" value="InterPro"/>
</dbReference>
<dbReference type="SUPFAM" id="SSF48208">
    <property type="entry name" value="Six-hairpin glycosidases"/>
    <property type="match status" value="1"/>
</dbReference>
<accession>A0A0F9W2M2</accession>
<dbReference type="AlphaFoldDB" id="A0A0F9W2M2"/>
<evidence type="ECO:0000313" key="3">
    <source>
        <dbReference type="EMBL" id="KKN79916.1"/>
    </source>
</evidence>
<dbReference type="Pfam" id="PF12439">
    <property type="entry name" value="GDE_N"/>
    <property type="match status" value="1"/>
</dbReference>
<dbReference type="InterPro" id="IPR032790">
    <property type="entry name" value="GDE_C"/>
</dbReference>
<gene>
    <name evidence="3" type="ORF">LCGC14_0335450</name>
</gene>
<dbReference type="Gene3D" id="1.50.10.10">
    <property type="match status" value="1"/>
</dbReference>
<dbReference type="PANTHER" id="PTHR10569">
    <property type="entry name" value="GLYCOGEN DEBRANCHING ENZYME"/>
    <property type="match status" value="1"/>
</dbReference>
<feature type="domain" description="Glycogen debranching enzyme C-terminal" evidence="1">
    <location>
        <begin position="294"/>
        <end position="662"/>
    </location>
</feature>
<dbReference type="InterPro" id="IPR010401">
    <property type="entry name" value="AGL/Gdb1"/>
</dbReference>
<dbReference type="GO" id="GO:0004135">
    <property type="term" value="F:amylo-alpha-1,6-glucosidase activity"/>
    <property type="evidence" value="ECO:0007669"/>
    <property type="project" value="InterPro"/>
</dbReference>
<name>A0A0F9W2M2_9ZZZZ</name>
<feature type="domain" description="Glycogen debranching enzyme bacterial and archaeal type N-terminal" evidence="2">
    <location>
        <begin position="32"/>
        <end position="247"/>
    </location>
</feature>
<reference evidence="3" key="1">
    <citation type="journal article" date="2015" name="Nature">
        <title>Complex archaea that bridge the gap between prokaryotes and eukaryotes.</title>
        <authorList>
            <person name="Spang A."/>
            <person name="Saw J.H."/>
            <person name="Jorgensen S.L."/>
            <person name="Zaremba-Niedzwiedzka K."/>
            <person name="Martijn J."/>
            <person name="Lind A.E."/>
            <person name="van Eijk R."/>
            <person name="Schleper C."/>
            <person name="Guy L."/>
            <person name="Ettema T.J."/>
        </authorList>
    </citation>
    <scope>NUCLEOTIDE SEQUENCE</scope>
</reference>
<dbReference type="PANTHER" id="PTHR10569:SF2">
    <property type="entry name" value="GLYCOGEN DEBRANCHING ENZYME"/>
    <property type="match status" value="1"/>
</dbReference>
<evidence type="ECO:0008006" key="4">
    <source>
        <dbReference type="Google" id="ProtNLM"/>
    </source>
</evidence>
<sequence length="675" mass="74424">MLAVMNHPPNDKLPPPLTIDCRDGDLDELLNKEWLIANGIGAYASASITGCNTRRYHGLLVAAAQPPVGRIMALATVMEHLDASGQTHELATNEFDRAMSPQGWRHLETFVNDVAPRFVFRIGDLELTKKIILAESANAVVIRYTLRGGSATLHVRPFAALRDYHHVRSAEMPHRMTFDRIDDGVVVHDRTNLAHSLYLTSTGAAFQASPQWWYAFCYRADIARGQGEPEDTYSPGMFICELADGQSCEVQGGLDEAGRILFASTHDRRRQRLAAAAAAVGDKADDTARRLAVAGDAFIVRRQFVNAPSSATILAGFHWFADWGRDAFIALPGLCLATGRFDVARQVFKTFAAWISDGLAPNCFDDDGTSAHYNSIDASLWFIIAAERYLQATGDTEFWSQQLLPAAAAILQAYHDGTRFDIHADGDCLLMGGSPQTQLTWMDAAVDDDVFTPRYGKAVEINALWYAAQRIMEHRCRGIDDGLADQHGHLAELIAPAFAKTFWNQRERCLYDCLCLDGIDDAIRPNQIFAVSLPYSPLSTDQQRDVVRVVQTQLLTPVGLRTLASSHPAYRGSYSGDRLARDRAYHQGTVWPWLIGPFIEAYLKVHEHSPAAADQAESWLSEFDAHLGEAGLGTISEVFDGDEPRQPGGCIAQAWSVAEVLRAKLLVAACREPVE</sequence>